<organism evidence="4 5">
    <name type="scientific">Phycicoccus duodecadis</name>
    <dbReference type="NCBI Taxonomy" id="173053"/>
    <lineage>
        <taxon>Bacteria</taxon>
        <taxon>Bacillati</taxon>
        <taxon>Actinomycetota</taxon>
        <taxon>Actinomycetes</taxon>
        <taxon>Micrococcales</taxon>
        <taxon>Intrasporangiaceae</taxon>
        <taxon>Phycicoccus</taxon>
    </lineage>
</organism>
<gene>
    <name evidence="4" type="ORF">ATL31_2401</name>
</gene>
<dbReference type="Proteomes" id="UP000233781">
    <property type="component" value="Unassembled WGS sequence"/>
</dbReference>
<name>A0A2N3YL40_9MICO</name>
<keyword evidence="2" id="KW-0012">Acyltransferase</keyword>
<dbReference type="PANTHER" id="PTHR43877">
    <property type="entry name" value="AMINOALKYLPHOSPHONATE N-ACETYLTRANSFERASE-RELATED-RELATED"/>
    <property type="match status" value="1"/>
</dbReference>
<proteinExistence type="predicted"/>
<sequence>MLPHRLDLDGGPFVVDRARAQDVPAVVALLRDDALGAGREAGADELGPYLRAFAAVDADPHQLLVVVRDATDAVVATLQLTLLHGLSRGGATRLQVEAVRVASTARGAGLGAALLAWAVDHGRARGAVLAQLTTDLRRTDAHRFYERLGWVHSHAGMKLDLR</sequence>
<evidence type="ECO:0000256" key="1">
    <source>
        <dbReference type="ARBA" id="ARBA00022679"/>
    </source>
</evidence>
<evidence type="ECO:0000313" key="5">
    <source>
        <dbReference type="Proteomes" id="UP000233781"/>
    </source>
</evidence>
<dbReference type="InterPro" id="IPR000182">
    <property type="entry name" value="GNAT_dom"/>
</dbReference>
<dbReference type="AlphaFoldDB" id="A0A2N3YL40"/>
<dbReference type="GO" id="GO:0016747">
    <property type="term" value="F:acyltransferase activity, transferring groups other than amino-acyl groups"/>
    <property type="evidence" value="ECO:0007669"/>
    <property type="project" value="InterPro"/>
</dbReference>
<comment type="caution">
    <text evidence="4">The sequence shown here is derived from an EMBL/GenBank/DDBJ whole genome shotgun (WGS) entry which is preliminary data.</text>
</comment>
<reference evidence="4 5" key="1">
    <citation type="submission" date="2017-12" db="EMBL/GenBank/DDBJ databases">
        <title>Sequencing the genomes of 1000 Actinobacteria strains.</title>
        <authorList>
            <person name="Klenk H.-P."/>
        </authorList>
    </citation>
    <scope>NUCLEOTIDE SEQUENCE [LARGE SCALE GENOMIC DNA]</scope>
    <source>
        <strain evidence="4 5">DSM 12806</strain>
    </source>
</reference>
<keyword evidence="1 4" id="KW-0808">Transferase</keyword>
<keyword evidence="5" id="KW-1185">Reference proteome</keyword>
<evidence type="ECO:0000256" key="2">
    <source>
        <dbReference type="ARBA" id="ARBA00023315"/>
    </source>
</evidence>
<evidence type="ECO:0000313" key="4">
    <source>
        <dbReference type="EMBL" id="PKW27554.1"/>
    </source>
</evidence>
<dbReference type="EMBL" id="PJNE01000001">
    <property type="protein sequence ID" value="PKW27554.1"/>
    <property type="molecule type" value="Genomic_DNA"/>
</dbReference>
<accession>A0A2N3YL40</accession>
<evidence type="ECO:0000259" key="3">
    <source>
        <dbReference type="PROSITE" id="PS51186"/>
    </source>
</evidence>
<dbReference type="InterPro" id="IPR050832">
    <property type="entry name" value="Bact_Acetyltransf"/>
</dbReference>
<dbReference type="Pfam" id="PF00583">
    <property type="entry name" value="Acetyltransf_1"/>
    <property type="match status" value="1"/>
</dbReference>
<dbReference type="InterPro" id="IPR016181">
    <property type="entry name" value="Acyl_CoA_acyltransferase"/>
</dbReference>
<protein>
    <submittedName>
        <fullName evidence="4">Acetyltransferase (GNAT) family protein</fullName>
    </submittedName>
</protein>
<dbReference type="SUPFAM" id="SSF55729">
    <property type="entry name" value="Acyl-CoA N-acyltransferases (Nat)"/>
    <property type="match status" value="1"/>
</dbReference>
<dbReference type="PANTHER" id="PTHR43877:SF2">
    <property type="entry name" value="AMINOALKYLPHOSPHONATE N-ACETYLTRANSFERASE-RELATED"/>
    <property type="match status" value="1"/>
</dbReference>
<feature type="domain" description="N-acetyltransferase" evidence="3">
    <location>
        <begin position="13"/>
        <end position="162"/>
    </location>
</feature>
<dbReference type="PROSITE" id="PS51186">
    <property type="entry name" value="GNAT"/>
    <property type="match status" value="1"/>
</dbReference>
<dbReference type="OrthoDB" id="9789603at2"/>
<dbReference type="Gene3D" id="3.40.630.30">
    <property type="match status" value="1"/>
</dbReference>